<dbReference type="Proteomes" id="UP000003136">
    <property type="component" value="Unassembled WGS sequence"/>
</dbReference>
<keyword evidence="2" id="KW-1003">Cell membrane</keyword>
<evidence type="ECO:0000256" key="6">
    <source>
        <dbReference type="ARBA" id="ARBA00023224"/>
    </source>
</evidence>
<gene>
    <name evidence="10" type="ORF">BACPEC_01255</name>
</gene>
<dbReference type="SUPFAM" id="SSF58104">
    <property type="entry name" value="Methyl-accepting chemotaxis protein (MCP) signaling domain"/>
    <property type="match status" value="1"/>
</dbReference>
<dbReference type="InterPro" id="IPR004089">
    <property type="entry name" value="MCPsignal_dom"/>
</dbReference>
<evidence type="ECO:0000256" key="3">
    <source>
        <dbReference type="ARBA" id="ARBA00022692"/>
    </source>
</evidence>
<evidence type="ECO:0000313" key="11">
    <source>
        <dbReference type="Proteomes" id="UP000003136"/>
    </source>
</evidence>
<dbReference type="Gene3D" id="1.10.287.950">
    <property type="entry name" value="Methyl-accepting chemotaxis protein"/>
    <property type="match status" value="1"/>
</dbReference>
<keyword evidence="5 8" id="KW-0472">Membrane</keyword>
<dbReference type="SMART" id="SM00283">
    <property type="entry name" value="MA"/>
    <property type="match status" value="1"/>
</dbReference>
<comment type="subcellular location">
    <subcellularLocation>
        <location evidence="1">Cell membrane</location>
        <topology evidence="1">Multi-pass membrane protein</topology>
    </subcellularLocation>
</comment>
<evidence type="ECO:0000259" key="9">
    <source>
        <dbReference type="PROSITE" id="PS50111"/>
    </source>
</evidence>
<keyword evidence="6 7" id="KW-0807">Transducer</keyword>
<sequence>MKSKKKKYRYGIKEKTLSFILFPCIMIALFSCIYTGYSQYNTIEDEIGTELKTAAYGARIISESLGMNADEMKSQIDTYADETDTEITIFNGDVRTVTSIDNALNTKMDAHIEEQLIKTKANLYVKDALVNGEEYFGYYIPFVQNNELRGAAFSGIPKAKAQSIIIKKVVAMVISIVIIMAVFVTIAVLQIGRILKKLTVASDYAESLDENDLCVEYDNKIKNDVDEYTEIANILYRAINKLRDLITNINTSSQSSLNISSELSRNSQNLSRTTTEIANVISNVTEGAQNQADETQKVAESIQNMGKDIEIIVDNGDKLSEAAQNMSAAQNKVVDTMSVLHSTNQTIMNDVTEVNNQIEITNNSIKSIYSALSIIQDIAEQTNLLSLNASIEAARAGEAGKGFAVVASEIKQLADQSSTNSSEIECSLQALIENYKLIIDKMENTTANIGEQNDKLRETESDFETLNSGIAETTTQIKEINDIVSDINNQREVINEAVLNLSAISEENAASSQEVMASVEELNSIVSIVDDKASELEKMNKELNELVAVFRID</sequence>
<reference evidence="10 11" key="2">
    <citation type="submission" date="2008-11" db="EMBL/GenBank/DDBJ databases">
        <authorList>
            <person name="Fulton L."/>
            <person name="Clifton S."/>
            <person name="Fulton B."/>
            <person name="Xu J."/>
            <person name="Minx P."/>
            <person name="Pepin K.H."/>
            <person name="Johnson M."/>
            <person name="Bhonagiri V."/>
            <person name="Nash W.E."/>
            <person name="Mardis E.R."/>
            <person name="Wilson R.K."/>
        </authorList>
    </citation>
    <scope>NUCLEOTIDE SEQUENCE [LARGE SCALE GENOMIC DNA]</scope>
    <source>
        <strain evidence="10 11">ATCC 43243</strain>
    </source>
</reference>
<evidence type="ECO:0000256" key="5">
    <source>
        <dbReference type="ARBA" id="ARBA00023136"/>
    </source>
</evidence>
<name>B7ARE5_9FIRM</name>
<keyword evidence="11" id="KW-1185">Reference proteome</keyword>
<dbReference type="eggNOG" id="COG0840">
    <property type="taxonomic scope" value="Bacteria"/>
</dbReference>
<proteinExistence type="predicted"/>
<dbReference type="GO" id="GO:0005886">
    <property type="term" value="C:plasma membrane"/>
    <property type="evidence" value="ECO:0007669"/>
    <property type="project" value="UniProtKB-SubCell"/>
</dbReference>
<dbReference type="PANTHER" id="PTHR32089:SF114">
    <property type="entry name" value="METHYL-ACCEPTING CHEMOTAXIS PROTEIN MCPB"/>
    <property type="match status" value="1"/>
</dbReference>
<dbReference type="GO" id="GO:0007165">
    <property type="term" value="P:signal transduction"/>
    <property type="evidence" value="ECO:0007669"/>
    <property type="project" value="UniProtKB-KW"/>
</dbReference>
<accession>B7ARE5</accession>
<evidence type="ECO:0000256" key="7">
    <source>
        <dbReference type="PROSITE-ProRule" id="PRU00284"/>
    </source>
</evidence>
<protein>
    <recommendedName>
        <fullName evidence="9">Methyl-accepting transducer domain-containing protein</fullName>
    </recommendedName>
</protein>
<feature type="transmembrane region" description="Helical" evidence="8">
    <location>
        <begin position="169"/>
        <end position="189"/>
    </location>
</feature>
<comment type="caution">
    <text evidence="10">The sequence shown here is derived from an EMBL/GenBank/DDBJ whole genome shotgun (WGS) entry which is preliminary data.</text>
</comment>
<evidence type="ECO:0000256" key="8">
    <source>
        <dbReference type="SAM" id="Phobius"/>
    </source>
</evidence>
<dbReference type="Pfam" id="PF00015">
    <property type="entry name" value="MCPsignal"/>
    <property type="match status" value="1"/>
</dbReference>
<dbReference type="PROSITE" id="PS50111">
    <property type="entry name" value="CHEMOTAXIS_TRANSDUC_2"/>
    <property type="match status" value="1"/>
</dbReference>
<organism evidence="10 11">
    <name type="scientific">[Bacteroides] pectinophilus ATCC 43243</name>
    <dbReference type="NCBI Taxonomy" id="483218"/>
    <lineage>
        <taxon>Bacteria</taxon>
        <taxon>Bacillati</taxon>
        <taxon>Bacillota</taxon>
        <taxon>Clostridia</taxon>
        <taxon>Eubacteriales</taxon>
    </lineage>
</organism>
<dbReference type="InterPro" id="IPR033463">
    <property type="entry name" value="sCache_3"/>
</dbReference>
<dbReference type="STRING" id="483218.BACPEC_01255"/>
<dbReference type="HOGENOM" id="CLU_000445_107_19_9"/>
<dbReference type="PROSITE" id="PS51257">
    <property type="entry name" value="PROKAR_LIPOPROTEIN"/>
    <property type="match status" value="1"/>
</dbReference>
<feature type="domain" description="Methyl-accepting transducer" evidence="9">
    <location>
        <begin position="266"/>
        <end position="523"/>
    </location>
</feature>
<keyword evidence="3 8" id="KW-0812">Transmembrane</keyword>
<dbReference type="PANTHER" id="PTHR32089">
    <property type="entry name" value="METHYL-ACCEPTING CHEMOTAXIS PROTEIN MCPB"/>
    <property type="match status" value="1"/>
</dbReference>
<dbReference type="EMBL" id="ABVQ01000035">
    <property type="protein sequence ID" value="EEC58267.1"/>
    <property type="molecule type" value="Genomic_DNA"/>
</dbReference>
<reference evidence="10 11" key="1">
    <citation type="submission" date="2008-11" db="EMBL/GenBank/DDBJ databases">
        <title>Draft genome sequence of Bacteroides pectinophilus (ATCC 43243).</title>
        <authorList>
            <person name="Sudarsanam P."/>
            <person name="Ley R."/>
            <person name="Guruge J."/>
            <person name="Turnbaugh P.J."/>
            <person name="Mahowald M."/>
            <person name="Liep D."/>
            <person name="Gordon J."/>
        </authorList>
    </citation>
    <scope>NUCLEOTIDE SEQUENCE [LARGE SCALE GENOMIC DNA]</scope>
    <source>
        <strain evidence="10 11">ATCC 43243</strain>
    </source>
</reference>
<evidence type="ECO:0000256" key="1">
    <source>
        <dbReference type="ARBA" id="ARBA00004651"/>
    </source>
</evidence>
<dbReference type="Pfam" id="PF17202">
    <property type="entry name" value="sCache_3_3"/>
    <property type="match status" value="1"/>
</dbReference>
<evidence type="ECO:0000256" key="2">
    <source>
        <dbReference type="ARBA" id="ARBA00022475"/>
    </source>
</evidence>
<feature type="transmembrane region" description="Helical" evidence="8">
    <location>
        <begin position="20"/>
        <end position="37"/>
    </location>
</feature>
<evidence type="ECO:0000313" key="10">
    <source>
        <dbReference type="EMBL" id="EEC58267.1"/>
    </source>
</evidence>
<keyword evidence="4 8" id="KW-1133">Transmembrane helix</keyword>
<dbReference type="AlphaFoldDB" id="B7ARE5"/>
<evidence type="ECO:0000256" key="4">
    <source>
        <dbReference type="ARBA" id="ARBA00022989"/>
    </source>
</evidence>